<dbReference type="InterPro" id="IPR005119">
    <property type="entry name" value="LysR_subst-bd"/>
</dbReference>
<reference evidence="6" key="2">
    <citation type="submission" date="2020-01" db="EMBL/GenBank/DDBJ databases">
        <authorList>
            <person name="Hornung B."/>
        </authorList>
    </citation>
    <scope>NUCLEOTIDE SEQUENCE</scope>
    <source>
        <strain evidence="6">PacBioINE</strain>
    </source>
</reference>
<dbReference type="SUPFAM" id="SSF46785">
    <property type="entry name" value="Winged helix' DNA-binding domain"/>
    <property type="match status" value="1"/>
</dbReference>
<comment type="similarity">
    <text evidence="1">Belongs to the LysR transcriptional regulatory family.</text>
</comment>
<dbReference type="RefSeq" id="WP_240985980.1">
    <property type="nucleotide sequence ID" value="NZ_CDGJ01000111.1"/>
</dbReference>
<evidence type="ECO:0000256" key="3">
    <source>
        <dbReference type="ARBA" id="ARBA00023125"/>
    </source>
</evidence>
<evidence type="ECO:0000256" key="1">
    <source>
        <dbReference type="ARBA" id="ARBA00009437"/>
    </source>
</evidence>
<evidence type="ECO:0000313" key="8">
    <source>
        <dbReference type="Proteomes" id="UP001071230"/>
    </source>
</evidence>
<dbReference type="Pfam" id="PF00126">
    <property type="entry name" value="HTH_1"/>
    <property type="match status" value="1"/>
</dbReference>
<keyword evidence="2" id="KW-0805">Transcription regulation</keyword>
<dbReference type="Gene3D" id="3.40.190.290">
    <property type="match status" value="1"/>
</dbReference>
<dbReference type="Proteomes" id="UP001071230">
    <property type="component" value="Unassembled WGS sequence"/>
</dbReference>
<dbReference type="InterPro" id="IPR000847">
    <property type="entry name" value="LysR_HTH_N"/>
</dbReference>
<evidence type="ECO:0000259" key="5">
    <source>
        <dbReference type="PROSITE" id="PS50931"/>
    </source>
</evidence>
<dbReference type="InterPro" id="IPR036390">
    <property type="entry name" value="WH_DNA-bd_sf"/>
</dbReference>
<dbReference type="FunFam" id="1.10.10.10:FF:000001">
    <property type="entry name" value="LysR family transcriptional regulator"/>
    <property type="match status" value="1"/>
</dbReference>
<dbReference type="SUPFAM" id="SSF53850">
    <property type="entry name" value="Periplasmic binding protein-like II"/>
    <property type="match status" value="1"/>
</dbReference>
<dbReference type="GO" id="GO:0003677">
    <property type="term" value="F:DNA binding"/>
    <property type="evidence" value="ECO:0007669"/>
    <property type="project" value="UniProtKB-KW"/>
</dbReference>
<organism evidence="6">
    <name type="scientific">Acididesulfobacillus acetoxydans</name>
    <dbReference type="NCBI Taxonomy" id="1561005"/>
    <lineage>
        <taxon>Bacteria</taxon>
        <taxon>Bacillati</taxon>
        <taxon>Bacillota</taxon>
        <taxon>Clostridia</taxon>
        <taxon>Eubacteriales</taxon>
        <taxon>Peptococcaceae</taxon>
        <taxon>Acididesulfobacillus</taxon>
    </lineage>
</organism>
<dbReference type="GO" id="GO:0003700">
    <property type="term" value="F:DNA-binding transcription factor activity"/>
    <property type="evidence" value="ECO:0007669"/>
    <property type="project" value="InterPro"/>
</dbReference>
<feature type="domain" description="HTH lysR-type" evidence="5">
    <location>
        <begin position="1"/>
        <end position="58"/>
    </location>
</feature>
<keyword evidence="8" id="KW-1185">Reference proteome</keyword>
<evidence type="ECO:0000313" key="6">
    <source>
        <dbReference type="EMBL" id="CAA7602647.1"/>
    </source>
</evidence>
<keyword evidence="3" id="KW-0238">DNA-binding</keyword>
<keyword evidence="4" id="KW-0804">Transcription</keyword>
<dbReference type="PROSITE" id="PS50931">
    <property type="entry name" value="HTH_LYSR"/>
    <property type="match status" value="1"/>
</dbReference>
<dbReference type="Proteomes" id="UP000836597">
    <property type="component" value="Chromosome"/>
</dbReference>
<dbReference type="Gene3D" id="1.10.10.10">
    <property type="entry name" value="Winged helix-like DNA-binding domain superfamily/Winged helix DNA-binding domain"/>
    <property type="match status" value="1"/>
</dbReference>
<dbReference type="KEGG" id="aacx:DEACI_3326"/>
<dbReference type="EMBL" id="LR746496">
    <property type="protein sequence ID" value="CAA7602647.1"/>
    <property type="molecule type" value="Genomic_DNA"/>
</dbReference>
<dbReference type="PRINTS" id="PR00039">
    <property type="entry name" value="HTHLYSR"/>
</dbReference>
<dbReference type="AlphaFoldDB" id="A0A8S0XZX9"/>
<sequence length="302" mass="33789">MEIRQLRYFDSVVKYSTIRGAAEHLFISEPTISQQLQGLQKEIGIPLFERQGRKITLTSEGKQILPLVQQILASIKDLEDNIAEIKNPAVGFIRLGIIPVSRLAMVPDTLKEFGNIYPGIGIEIIENGTLELIDKLLDDTLDIALVAANNRIKLTLESAGITYKILTSGNSIVIASQDNPLARQDKISLSHLRNERIILNRQGILGEEVRALLGDSLKSNNIYSTDTQESALKLVESGVGISILPEAYITAWTLRENSNIKILELDDSQINLDLCCIYKQKLYRPQYLQKLIDMFIKNNGCE</sequence>
<evidence type="ECO:0000256" key="2">
    <source>
        <dbReference type="ARBA" id="ARBA00023015"/>
    </source>
</evidence>
<accession>A0A8S0XZX9</accession>
<dbReference type="GO" id="GO:0005829">
    <property type="term" value="C:cytosol"/>
    <property type="evidence" value="ECO:0007669"/>
    <property type="project" value="TreeGrafter"/>
</dbReference>
<dbReference type="CDD" id="cd05466">
    <property type="entry name" value="PBP2_LTTR_substrate"/>
    <property type="match status" value="1"/>
</dbReference>
<dbReference type="EMBL" id="CDGJ01000111">
    <property type="protein sequence ID" value="CEJ09120.1"/>
    <property type="molecule type" value="Genomic_DNA"/>
</dbReference>
<dbReference type="PANTHER" id="PTHR30419">
    <property type="entry name" value="HTH-TYPE TRANSCRIPTIONAL REGULATOR YBHD"/>
    <property type="match status" value="1"/>
</dbReference>
<dbReference type="Pfam" id="PF03466">
    <property type="entry name" value="LysR_substrate"/>
    <property type="match status" value="1"/>
</dbReference>
<gene>
    <name evidence="6" type="ORF">DEACI_3326</name>
    <name evidence="7" type="ORF">DEACI_3603</name>
</gene>
<reference evidence="7" key="1">
    <citation type="submission" date="2014-11" db="EMBL/GenBank/DDBJ databases">
        <authorList>
            <person name="Hornung B.V."/>
        </authorList>
    </citation>
    <scope>NUCLEOTIDE SEQUENCE</scope>
    <source>
        <strain evidence="7">INE</strain>
    </source>
</reference>
<evidence type="ECO:0000256" key="4">
    <source>
        <dbReference type="ARBA" id="ARBA00023163"/>
    </source>
</evidence>
<dbReference type="InterPro" id="IPR036388">
    <property type="entry name" value="WH-like_DNA-bd_sf"/>
</dbReference>
<proteinExistence type="inferred from homology"/>
<dbReference type="PANTHER" id="PTHR30419:SF8">
    <property type="entry name" value="NITROGEN ASSIMILATION TRANSCRIPTIONAL ACTIVATOR-RELATED"/>
    <property type="match status" value="1"/>
</dbReference>
<name>A0A8S0XZX9_9FIRM</name>
<evidence type="ECO:0000313" key="7">
    <source>
        <dbReference type="EMBL" id="CEJ09120.1"/>
    </source>
</evidence>
<dbReference type="InterPro" id="IPR050950">
    <property type="entry name" value="HTH-type_LysR_regulators"/>
</dbReference>
<protein>
    <submittedName>
        <fullName evidence="7">LysR substrate binding domain protein</fullName>
    </submittedName>
    <submittedName>
        <fullName evidence="6">Transcription regulator HTH, LysR</fullName>
    </submittedName>
</protein>